<sequence length="556" mass="62163">MLVVTELPERVQILARGLIRKRTENSSTAGFCRCCIWREVLEDKVDAESLQQLRSSSPPSIAANSNNLTTEAGIDVAGTSSACVCTRCGASSLVRRANRRTMSGQTVYMVEREAYLFLLFLDSTHNLQPTDEFWDDIMMDSIRMSKLIKSIHESFQPWMIWPEISSRQCTHDEDRVLGILGLLGFRGDMQLRTGQTLEQQLVHVANSCDPDVMIKVCTVDPRGGPAAGLSWAPNFRDPYAYFGVSGCGLHARAARRCFGHEPFHNIDPEGSLQLLCCPQLKPGKDILQQVLDLRQVEFSLANVDERIKNLGDSERHVEIVKVTEDGMVLKGKAALGGVKPCWREDGSAGKKKAMIGGLRSLSEEDESEVYEEFRGWRNAGGAIELPKEHSPTHCLHFEDGGVILPLIWSLNSQWKTLGWPDAEHFVSYFPELTMALASHPWNPIYLQLLHNEAAVEALPWPVLHRLEDQAIQIEMELWAVLLGSVANGNYHVAMMCMARPSTRKNVQLHKVGMFFFPIEVSDQIFSQHLPTTCFEIGGFGPDLSEFVTLKLTNTAL</sequence>
<gene>
    <name evidence="1" type="ORF">GOP47_0005807</name>
</gene>
<comment type="caution">
    <text evidence="1">The sequence shown here is derived from an EMBL/GenBank/DDBJ whole genome shotgun (WGS) entry which is preliminary data.</text>
</comment>
<dbReference type="EMBL" id="JABFUD020000005">
    <property type="protein sequence ID" value="KAI5080328.1"/>
    <property type="molecule type" value="Genomic_DNA"/>
</dbReference>
<protein>
    <submittedName>
        <fullName evidence="1">Uncharacterized protein</fullName>
    </submittedName>
</protein>
<organism evidence="1 2">
    <name type="scientific">Adiantum capillus-veneris</name>
    <name type="common">Maidenhair fern</name>
    <dbReference type="NCBI Taxonomy" id="13818"/>
    <lineage>
        <taxon>Eukaryota</taxon>
        <taxon>Viridiplantae</taxon>
        <taxon>Streptophyta</taxon>
        <taxon>Embryophyta</taxon>
        <taxon>Tracheophyta</taxon>
        <taxon>Polypodiopsida</taxon>
        <taxon>Polypodiidae</taxon>
        <taxon>Polypodiales</taxon>
        <taxon>Pteridineae</taxon>
        <taxon>Pteridaceae</taxon>
        <taxon>Vittarioideae</taxon>
        <taxon>Adiantum</taxon>
    </lineage>
</organism>
<dbReference type="AlphaFoldDB" id="A0A9D4V6Z3"/>
<evidence type="ECO:0000313" key="2">
    <source>
        <dbReference type="Proteomes" id="UP000886520"/>
    </source>
</evidence>
<reference evidence="1 2" key="1">
    <citation type="submission" date="2021-01" db="EMBL/GenBank/DDBJ databases">
        <title>Adiantum capillus-veneris genome.</title>
        <authorList>
            <person name="Fang Y."/>
            <person name="Liao Q."/>
        </authorList>
    </citation>
    <scope>NUCLEOTIDE SEQUENCE [LARGE SCALE GENOMIC DNA]</scope>
    <source>
        <strain evidence="1">H3</strain>
        <tissue evidence="1">Leaf</tissue>
    </source>
</reference>
<dbReference type="OrthoDB" id="10534401at2759"/>
<keyword evidence="2" id="KW-1185">Reference proteome</keyword>
<proteinExistence type="predicted"/>
<evidence type="ECO:0000313" key="1">
    <source>
        <dbReference type="EMBL" id="KAI5080328.1"/>
    </source>
</evidence>
<accession>A0A9D4V6Z3</accession>
<name>A0A9D4V6Z3_ADICA</name>
<dbReference type="Proteomes" id="UP000886520">
    <property type="component" value="Chromosome 5"/>
</dbReference>